<reference evidence="3" key="1">
    <citation type="submission" date="2015-08" db="EMBL/GenBank/DDBJ databases">
        <title>Fjat-14210 dsm16467.</title>
        <authorList>
            <person name="Liu B."/>
            <person name="Wang J."/>
            <person name="Zhu Y."/>
            <person name="Liu G."/>
            <person name="Chen Q."/>
            <person name="Chen Z."/>
            <person name="Lan J."/>
            <person name="Che J."/>
            <person name="Ge C."/>
            <person name="Shi H."/>
            <person name="Pan Z."/>
            <person name="Liu X."/>
        </authorList>
    </citation>
    <scope>NUCLEOTIDE SEQUENCE [LARGE SCALE GENOMIC DNA]</scope>
    <source>
        <strain evidence="3">DSM 16467</strain>
    </source>
</reference>
<sequence>MRTMKKGTKWLAATVLAGSALGAGAVAGAQTTHNAPTKTVSSTTQSEAIQKLHDIYKSSAKGAFPKDAKSFTLGTATKAIVHKAWGTPEKTSNGYDLYPANMGHPGYAISYDAKGYIKEVRYLGRNVEADQDINGITTATLVKELGKPEKILTIPKTKEKDYVYQTGKYELRFIVGTNGKVDHVNLTYGNTAVSEQSDAVKKLHAIYGSAYKGTFPNDAQQFKVGVTAKSTVYKAWGAPYKAENGYDVYPANMGHPGYAFSYDTKGHIKEIRYLGRNIEADKDINGVTSKDLMKELGKPKQVIMLKETKETKYVYTNGKYEIDFIVGKDGKVDHVNLKNAQ</sequence>
<keyword evidence="1" id="KW-0732">Signal</keyword>
<keyword evidence="3" id="KW-1185">Reference proteome</keyword>
<name>A0A0M0KX90_9BACI</name>
<proteinExistence type="predicted"/>
<dbReference type="PATRIC" id="fig|284581.3.peg.3081"/>
<dbReference type="InterPro" id="IPR025453">
    <property type="entry name" value="DUF4309"/>
</dbReference>
<dbReference type="OrthoDB" id="2597113at2"/>
<feature type="signal peptide" evidence="1">
    <location>
        <begin position="1"/>
        <end position="25"/>
    </location>
</feature>
<evidence type="ECO:0000256" key="1">
    <source>
        <dbReference type="SAM" id="SignalP"/>
    </source>
</evidence>
<dbReference type="AlphaFoldDB" id="A0A0M0KX90"/>
<organism evidence="2 3">
    <name type="scientific">Priestia koreensis</name>
    <dbReference type="NCBI Taxonomy" id="284581"/>
    <lineage>
        <taxon>Bacteria</taxon>
        <taxon>Bacillati</taxon>
        <taxon>Bacillota</taxon>
        <taxon>Bacilli</taxon>
        <taxon>Bacillales</taxon>
        <taxon>Bacillaceae</taxon>
        <taxon>Priestia</taxon>
    </lineage>
</organism>
<evidence type="ECO:0008006" key="4">
    <source>
        <dbReference type="Google" id="ProtNLM"/>
    </source>
</evidence>
<dbReference type="Pfam" id="PF14172">
    <property type="entry name" value="DUF4309"/>
    <property type="match status" value="2"/>
</dbReference>
<dbReference type="EMBL" id="LILC01000023">
    <property type="protein sequence ID" value="KOO42993.1"/>
    <property type="molecule type" value="Genomic_DNA"/>
</dbReference>
<evidence type="ECO:0000313" key="3">
    <source>
        <dbReference type="Proteomes" id="UP000037558"/>
    </source>
</evidence>
<accession>A0A0M0KX90</accession>
<dbReference type="Proteomes" id="UP000037558">
    <property type="component" value="Unassembled WGS sequence"/>
</dbReference>
<comment type="caution">
    <text evidence="2">The sequence shown here is derived from an EMBL/GenBank/DDBJ whole genome shotgun (WGS) entry which is preliminary data.</text>
</comment>
<gene>
    <name evidence="2" type="ORF">AMD01_17840</name>
</gene>
<feature type="chain" id="PRO_5039484440" description="DUF4309 domain-containing protein" evidence="1">
    <location>
        <begin position="26"/>
        <end position="341"/>
    </location>
</feature>
<protein>
    <recommendedName>
        <fullName evidence="4">DUF4309 domain-containing protein</fullName>
    </recommendedName>
</protein>
<dbReference type="RefSeq" id="WP_053402799.1">
    <property type="nucleotide sequence ID" value="NZ_LILC01000023.1"/>
</dbReference>
<dbReference type="STRING" id="284581.AMD01_17840"/>
<evidence type="ECO:0000313" key="2">
    <source>
        <dbReference type="EMBL" id="KOO42993.1"/>
    </source>
</evidence>